<evidence type="ECO:0000259" key="6">
    <source>
        <dbReference type="PROSITE" id="PS50950"/>
    </source>
</evidence>
<dbReference type="SUPFAM" id="SSF57716">
    <property type="entry name" value="Glucocorticoid receptor-like (DNA-binding domain)"/>
    <property type="match status" value="1"/>
</dbReference>
<dbReference type="OrthoDB" id="5982876at2759"/>
<dbReference type="AlphaFoldDB" id="A0A9P0NV29"/>
<keyword evidence="3" id="KW-0862">Zinc</keyword>
<evidence type="ECO:0000313" key="7">
    <source>
        <dbReference type="EMBL" id="CAH1955237.1"/>
    </source>
</evidence>
<feature type="domain" description="THAP-type" evidence="6">
    <location>
        <begin position="1"/>
        <end position="82"/>
    </location>
</feature>
<comment type="caution">
    <text evidence="7">The sequence shown here is derived from an EMBL/GenBank/DDBJ whole genome shotgun (WGS) entry which is preliminary data.</text>
</comment>
<keyword evidence="8" id="KW-1185">Reference proteome</keyword>
<evidence type="ECO:0000256" key="3">
    <source>
        <dbReference type="ARBA" id="ARBA00022833"/>
    </source>
</evidence>
<gene>
    <name evidence="7" type="ORF">ACAOBT_LOCUS978</name>
</gene>
<evidence type="ECO:0000256" key="5">
    <source>
        <dbReference type="PROSITE-ProRule" id="PRU00309"/>
    </source>
</evidence>
<dbReference type="GO" id="GO:0008270">
    <property type="term" value="F:zinc ion binding"/>
    <property type="evidence" value="ECO:0007669"/>
    <property type="project" value="UniProtKB-KW"/>
</dbReference>
<name>A0A9P0NV29_ACAOB</name>
<dbReference type="EMBL" id="CAKOFQ010006660">
    <property type="protein sequence ID" value="CAH1955237.1"/>
    <property type="molecule type" value="Genomic_DNA"/>
</dbReference>
<keyword evidence="2 5" id="KW-0863">Zinc-finger</keyword>
<accession>A0A9P0NV29</accession>
<dbReference type="Pfam" id="PF05485">
    <property type="entry name" value="THAP"/>
    <property type="match status" value="1"/>
</dbReference>
<organism evidence="7 8">
    <name type="scientific">Acanthoscelides obtectus</name>
    <name type="common">Bean weevil</name>
    <name type="synonym">Bruchus obtectus</name>
    <dbReference type="NCBI Taxonomy" id="200917"/>
    <lineage>
        <taxon>Eukaryota</taxon>
        <taxon>Metazoa</taxon>
        <taxon>Ecdysozoa</taxon>
        <taxon>Arthropoda</taxon>
        <taxon>Hexapoda</taxon>
        <taxon>Insecta</taxon>
        <taxon>Pterygota</taxon>
        <taxon>Neoptera</taxon>
        <taxon>Endopterygota</taxon>
        <taxon>Coleoptera</taxon>
        <taxon>Polyphaga</taxon>
        <taxon>Cucujiformia</taxon>
        <taxon>Chrysomeloidea</taxon>
        <taxon>Chrysomelidae</taxon>
        <taxon>Bruchinae</taxon>
        <taxon>Bruchini</taxon>
        <taxon>Acanthoscelides</taxon>
    </lineage>
</organism>
<proteinExistence type="predicted"/>
<evidence type="ECO:0000256" key="1">
    <source>
        <dbReference type="ARBA" id="ARBA00022723"/>
    </source>
</evidence>
<keyword evidence="4 5" id="KW-0238">DNA-binding</keyword>
<dbReference type="Gene3D" id="6.20.210.20">
    <property type="entry name" value="THAP domain"/>
    <property type="match status" value="1"/>
</dbReference>
<reference evidence="7" key="1">
    <citation type="submission" date="2022-03" db="EMBL/GenBank/DDBJ databases">
        <authorList>
            <person name="Sayadi A."/>
        </authorList>
    </citation>
    <scope>NUCLEOTIDE SEQUENCE</scope>
</reference>
<dbReference type="Proteomes" id="UP001152888">
    <property type="component" value="Unassembled WGS sequence"/>
</dbReference>
<evidence type="ECO:0000256" key="4">
    <source>
        <dbReference type="ARBA" id="ARBA00023125"/>
    </source>
</evidence>
<evidence type="ECO:0000313" key="8">
    <source>
        <dbReference type="Proteomes" id="UP001152888"/>
    </source>
</evidence>
<dbReference type="InterPro" id="IPR006612">
    <property type="entry name" value="THAP_Znf"/>
</dbReference>
<evidence type="ECO:0000256" key="2">
    <source>
        <dbReference type="ARBA" id="ARBA00022771"/>
    </source>
</evidence>
<dbReference type="InterPro" id="IPR038441">
    <property type="entry name" value="THAP_Znf_sf"/>
</dbReference>
<keyword evidence="1" id="KW-0479">Metal-binding</keyword>
<protein>
    <recommendedName>
        <fullName evidence="6">THAP-type domain-containing protein</fullName>
    </recommendedName>
</protein>
<sequence>MVRSCYVCKINSNNPESANLSFHRLPSDPAKHIIWISLLGIDREKTLPKLTLIYSKHFYDKDFENDIAGRKLLKDGAYPVDVRSIYDEQKYARNQAQKPIAVKGALSESD</sequence>
<dbReference type="PROSITE" id="PS50950">
    <property type="entry name" value="ZF_THAP"/>
    <property type="match status" value="1"/>
</dbReference>
<dbReference type="GO" id="GO:0003677">
    <property type="term" value="F:DNA binding"/>
    <property type="evidence" value="ECO:0007669"/>
    <property type="project" value="UniProtKB-UniRule"/>
</dbReference>